<evidence type="ECO:0000313" key="2">
    <source>
        <dbReference type="EMBL" id="TCI05101.1"/>
    </source>
</evidence>
<keyword evidence="3" id="KW-1185">Reference proteome</keyword>
<organism evidence="2 3">
    <name type="scientific">Corallincola luteus</name>
    <dbReference type="NCBI Taxonomy" id="1775177"/>
    <lineage>
        <taxon>Bacteria</taxon>
        <taxon>Pseudomonadati</taxon>
        <taxon>Pseudomonadota</taxon>
        <taxon>Gammaproteobacteria</taxon>
        <taxon>Alteromonadales</taxon>
        <taxon>Psychromonadaceae</taxon>
        <taxon>Corallincola</taxon>
    </lineage>
</organism>
<accession>A0ABY2AQ58</accession>
<sequence length="150" mass="17391">MAQLMVFFPIAIVLIVSVLFWRRGHVGLWSKICSERKTNMVPTGKLSEADFFSSWLGVEKPLFKKVDNFFSFDLFYVNGLESGVLLSPPIFWRFFIPQVLLPWSDLQVNKGNGGFLIYDEKINVTFSINNNFCDDILEKRLEQLQSKRSE</sequence>
<evidence type="ECO:0000313" key="3">
    <source>
        <dbReference type="Proteomes" id="UP000292554"/>
    </source>
</evidence>
<dbReference type="RefSeq" id="WP_131414381.1">
    <property type="nucleotide sequence ID" value="NZ_SJXE01000001.1"/>
</dbReference>
<evidence type="ECO:0000256" key="1">
    <source>
        <dbReference type="SAM" id="Phobius"/>
    </source>
</evidence>
<name>A0ABY2AQ58_9GAMM</name>
<proteinExistence type="predicted"/>
<dbReference type="Proteomes" id="UP000292554">
    <property type="component" value="Unassembled WGS sequence"/>
</dbReference>
<keyword evidence="1" id="KW-0812">Transmembrane</keyword>
<keyword evidence="1" id="KW-1133">Transmembrane helix</keyword>
<dbReference type="EMBL" id="SJXE01000001">
    <property type="protein sequence ID" value="TCI05101.1"/>
    <property type="molecule type" value="Genomic_DNA"/>
</dbReference>
<feature type="transmembrane region" description="Helical" evidence="1">
    <location>
        <begin position="6"/>
        <end position="22"/>
    </location>
</feature>
<reference evidence="2 3" key="1">
    <citation type="submission" date="2019-02" db="EMBL/GenBank/DDBJ databases">
        <title>Corallincola luteus sp. nov., a marine bacterium isolated from surface sediment of Bohai Sea in China.</title>
        <authorList>
            <person name="Ren Q."/>
        </authorList>
    </citation>
    <scope>NUCLEOTIDE SEQUENCE [LARGE SCALE GENOMIC DNA]</scope>
    <source>
        <strain evidence="2 3">DASS28</strain>
    </source>
</reference>
<comment type="caution">
    <text evidence="2">The sequence shown here is derived from an EMBL/GenBank/DDBJ whole genome shotgun (WGS) entry which is preliminary data.</text>
</comment>
<evidence type="ECO:0008006" key="4">
    <source>
        <dbReference type="Google" id="ProtNLM"/>
    </source>
</evidence>
<protein>
    <recommendedName>
        <fullName evidence="4">ATP synthase F0 subunit 8</fullName>
    </recommendedName>
</protein>
<gene>
    <name evidence="2" type="ORF">EZV61_03830</name>
</gene>
<keyword evidence="1" id="KW-0472">Membrane</keyword>